<dbReference type="Proteomes" id="UP000613840">
    <property type="component" value="Unassembled WGS sequence"/>
</dbReference>
<evidence type="ECO:0000313" key="7">
    <source>
        <dbReference type="Proteomes" id="UP000613840"/>
    </source>
</evidence>
<dbReference type="EMBL" id="BMMZ01000002">
    <property type="protein sequence ID" value="GGL52045.1"/>
    <property type="molecule type" value="Genomic_DNA"/>
</dbReference>
<evidence type="ECO:0000259" key="5">
    <source>
        <dbReference type="Pfam" id="PF00884"/>
    </source>
</evidence>
<dbReference type="AlphaFoldDB" id="A0A917W1S0"/>
<dbReference type="InterPro" id="IPR000917">
    <property type="entry name" value="Sulfatase_N"/>
</dbReference>
<evidence type="ECO:0000256" key="2">
    <source>
        <dbReference type="ARBA" id="ARBA00022723"/>
    </source>
</evidence>
<dbReference type="Pfam" id="PF00884">
    <property type="entry name" value="Sulfatase"/>
    <property type="match status" value="1"/>
</dbReference>
<comment type="similarity">
    <text evidence="1">Belongs to the sulfatase family.</text>
</comment>
<comment type="caution">
    <text evidence="6">The sequence shown here is derived from an EMBL/GenBank/DDBJ whole genome shotgun (WGS) entry which is preliminary data.</text>
</comment>
<dbReference type="InterPro" id="IPR017850">
    <property type="entry name" value="Alkaline_phosphatase_core_sf"/>
</dbReference>
<keyword evidence="3" id="KW-0378">Hydrolase</keyword>
<sequence length="467" mass="50676">MGTGWIRSRSVNLAVVVGPNIIVIMTDDQGYADLSCAGSSDLATPHLDEVAATGVRFTNFYAGSAVCSPSRASLLTGRYPGNAGVRSILAGHRTATGLSPTVPTIAGLLKPAGYRTSMTGKWHLGVSEDCRPDRHGFDDWYGFLAGCVDYYSHIFYWGMADGRTDPVHDLWDNGEETYDNGRYLTEMITRRAVSQIRSAARSDRPFFSYVAYNAPHYPMHAPRAYLDRFPHLPDERRVMAAMIAAVDDGVGAILRELDRHGLRDDTMIVFCSDNGPSRETRNWLDGTSIPYRGGTTGPLKGHKYSLYEGGIRVPGIISWPARIPAGQVVDLPCSAVDVLPTILAAARLDAAGLELDGTSLLDVLSGAAMAPAPADRQLFWELGDQTAVREGRWKLVLNGQLVEGETDPESVFLADLEQDVAEQHNLAGAEPGVTARLTAAATDWRAGIEQRWTDEWLPLQTGTAALA</sequence>
<dbReference type="GO" id="GO:0004065">
    <property type="term" value="F:arylsulfatase activity"/>
    <property type="evidence" value="ECO:0007669"/>
    <property type="project" value="TreeGrafter"/>
</dbReference>
<evidence type="ECO:0000256" key="3">
    <source>
        <dbReference type="ARBA" id="ARBA00022801"/>
    </source>
</evidence>
<accession>A0A917W1S0</accession>
<reference evidence="6" key="1">
    <citation type="journal article" date="2014" name="Int. J. Syst. Evol. Microbiol.">
        <title>Complete genome sequence of Corynebacterium casei LMG S-19264T (=DSM 44701T), isolated from a smear-ripened cheese.</title>
        <authorList>
            <consortium name="US DOE Joint Genome Institute (JGI-PGF)"/>
            <person name="Walter F."/>
            <person name="Albersmeier A."/>
            <person name="Kalinowski J."/>
            <person name="Ruckert C."/>
        </authorList>
    </citation>
    <scope>NUCLEOTIDE SEQUENCE</scope>
    <source>
        <strain evidence="6">CGMCC 4.7306</strain>
    </source>
</reference>
<evidence type="ECO:0000256" key="1">
    <source>
        <dbReference type="ARBA" id="ARBA00008779"/>
    </source>
</evidence>
<dbReference type="Gene3D" id="3.40.720.10">
    <property type="entry name" value="Alkaline Phosphatase, subunit A"/>
    <property type="match status" value="1"/>
</dbReference>
<feature type="domain" description="Sulfatase N-terminal" evidence="5">
    <location>
        <begin position="19"/>
        <end position="346"/>
    </location>
</feature>
<evidence type="ECO:0000313" key="6">
    <source>
        <dbReference type="EMBL" id="GGL52045.1"/>
    </source>
</evidence>
<dbReference type="InterPro" id="IPR050738">
    <property type="entry name" value="Sulfatase"/>
</dbReference>
<protein>
    <submittedName>
        <fullName evidence="6">N-acetylgalactosamine-6-sulfatase</fullName>
    </submittedName>
</protein>
<name>A0A917W1S0_9ACTN</name>
<reference evidence="6" key="2">
    <citation type="submission" date="2020-09" db="EMBL/GenBank/DDBJ databases">
        <authorList>
            <person name="Sun Q."/>
            <person name="Zhou Y."/>
        </authorList>
    </citation>
    <scope>NUCLEOTIDE SEQUENCE</scope>
    <source>
        <strain evidence="6">CGMCC 4.7306</strain>
    </source>
</reference>
<keyword evidence="7" id="KW-1185">Reference proteome</keyword>
<dbReference type="InterPro" id="IPR024607">
    <property type="entry name" value="Sulfatase_CS"/>
</dbReference>
<keyword evidence="2" id="KW-0479">Metal-binding</keyword>
<proteinExistence type="inferred from homology"/>
<dbReference type="PANTHER" id="PTHR42693:SF53">
    <property type="entry name" value="ENDO-4-O-SULFATASE"/>
    <property type="match status" value="1"/>
</dbReference>
<evidence type="ECO:0000256" key="4">
    <source>
        <dbReference type="ARBA" id="ARBA00022837"/>
    </source>
</evidence>
<dbReference type="GO" id="GO:0046872">
    <property type="term" value="F:metal ion binding"/>
    <property type="evidence" value="ECO:0007669"/>
    <property type="project" value="UniProtKB-KW"/>
</dbReference>
<dbReference type="PANTHER" id="PTHR42693">
    <property type="entry name" value="ARYLSULFATASE FAMILY MEMBER"/>
    <property type="match status" value="1"/>
</dbReference>
<gene>
    <name evidence="6" type="ORF">GCM10011575_07880</name>
</gene>
<dbReference type="Gene3D" id="3.30.1120.10">
    <property type="match status" value="1"/>
</dbReference>
<dbReference type="PROSITE" id="PS00523">
    <property type="entry name" value="SULFATASE_1"/>
    <property type="match status" value="1"/>
</dbReference>
<keyword evidence="4" id="KW-0106">Calcium</keyword>
<dbReference type="SUPFAM" id="SSF53649">
    <property type="entry name" value="Alkaline phosphatase-like"/>
    <property type="match status" value="1"/>
</dbReference>
<organism evidence="6 7">
    <name type="scientific">Microlunatus endophyticus</name>
    <dbReference type="NCBI Taxonomy" id="1716077"/>
    <lineage>
        <taxon>Bacteria</taxon>
        <taxon>Bacillati</taxon>
        <taxon>Actinomycetota</taxon>
        <taxon>Actinomycetes</taxon>
        <taxon>Propionibacteriales</taxon>
        <taxon>Propionibacteriaceae</taxon>
        <taxon>Microlunatus</taxon>
    </lineage>
</organism>